<gene>
    <name evidence="6" type="ORF">HJG63_007461</name>
</gene>
<dbReference type="GO" id="GO:0019441">
    <property type="term" value="P:L-tryptophan catabolic process to kynurenine"/>
    <property type="evidence" value="ECO:0007669"/>
    <property type="project" value="TreeGrafter"/>
</dbReference>
<dbReference type="AlphaFoldDB" id="A0A7J8JFA4"/>
<proteinExistence type="inferred from homology"/>
<dbReference type="EC" id="3.7.1.3" evidence="5"/>
<accession>A0A7J8JFA4</accession>
<dbReference type="InterPro" id="IPR015424">
    <property type="entry name" value="PyrdxlP-dep_Trfase"/>
</dbReference>
<comment type="similarity">
    <text evidence="5">Belongs to the kynureninase family.</text>
</comment>
<dbReference type="Gene3D" id="3.90.1150.10">
    <property type="entry name" value="Aspartate Aminotransferase, domain 1"/>
    <property type="match status" value="2"/>
</dbReference>
<dbReference type="Pfam" id="PF22580">
    <property type="entry name" value="KYNU_C"/>
    <property type="match status" value="1"/>
</dbReference>
<comment type="pathway">
    <text evidence="5">Amino-acid degradation; L-kynurenine degradation; L-alanine and anthranilate from L-kynurenine: step 1/1.</text>
</comment>
<dbReference type="GO" id="GO:0097053">
    <property type="term" value="P:L-kynurenine catabolic process"/>
    <property type="evidence" value="ECO:0007669"/>
    <property type="project" value="UniProtKB-UniPathway"/>
</dbReference>
<dbReference type="EMBL" id="JACASE010000002">
    <property type="protein sequence ID" value="KAF6495573.1"/>
    <property type="molecule type" value="Genomic_DNA"/>
</dbReference>
<evidence type="ECO:0000313" key="7">
    <source>
        <dbReference type="Proteomes" id="UP000593571"/>
    </source>
</evidence>
<dbReference type="InterPro" id="IPR010111">
    <property type="entry name" value="Kynureninase"/>
</dbReference>
<dbReference type="GO" id="GO:0030170">
    <property type="term" value="F:pyridoxal phosphate binding"/>
    <property type="evidence" value="ECO:0007669"/>
    <property type="project" value="InterPro"/>
</dbReference>
<comment type="cofactor">
    <cofactor evidence="5">
        <name>pyridoxal 5'-phosphate</name>
        <dbReference type="ChEBI" id="CHEBI:597326"/>
    </cofactor>
</comment>
<evidence type="ECO:0000256" key="4">
    <source>
        <dbReference type="ARBA" id="ARBA00022898"/>
    </source>
</evidence>
<dbReference type="UniPathway" id="UPA00334">
    <property type="reaction ID" value="UER00455"/>
</dbReference>
<comment type="caution">
    <text evidence="6">The sequence shown here is derived from an EMBL/GenBank/DDBJ whole genome shotgun (WGS) entry which is preliminary data.</text>
</comment>
<reference evidence="6 7" key="1">
    <citation type="journal article" date="2020" name="Nature">
        <title>Six reference-quality genomes reveal evolution of bat adaptations.</title>
        <authorList>
            <person name="Jebb D."/>
            <person name="Huang Z."/>
            <person name="Pippel M."/>
            <person name="Hughes G.M."/>
            <person name="Lavrichenko K."/>
            <person name="Devanna P."/>
            <person name="Winkler S."/>
            <person name="Jermiin L.S."/>
            <person name="Skirmuntt E.C."/>
            <person name="Katzourakis A."/>
            <person name="Burkitt-Gray L."/>
            <person name="Ray D.A."/>
            <person name="Sullivan K.A.M."/>
            <person name="Roscito J.G."/>
            <person name="Kirilenko B.M."/>
            <person name="Davalos L.M."/>
            <person name="Corthals A.P."/>
            <person name="Power M.L."/>
            <person name="Jones G."/>
            <person name="Ransome R.D."/>
            <person name="Dechmann D.K.N."/>
            <person name="Locatelli A.G."/>
            <person name="Puechmaille S.J."/>
            <person name="Fedrigo O."/>
            <person name="Jarvis E.D."/>
            <person name="Hiller M."/>
            <person name="Vernes S.C."/>
            <person name="Myers E.W."/>
            <person name="Teeling E.C."/>
        </authorList>
    </citation>
    <scope>NUCLEOTIDE SEQUENCE [LARGE SCALE GENOMIC DNA]</scope>
    <source>
        <strain evidence="6">MRouAeg1</strain>
        <tissue evidence="6">Muscle</tissue>
    </source>
</reference>
<evidence type="ECO:0000256" key="2">
    <source>
        <dbReference type="ARBA" id="ARBA00022642"/>
    </source>
</evidence>
<keyword evidence="1 5" id="KW-0963">Cytoplasm</keyword>
<dbReference type="Gene3D" id="3.40.640.10">
    <property type="entry name" value="Type I PLP-dependent aspartate aminotransferase-like (Major domain)"/>
    <property type="match status" value="1"/>
</dbReference>
<dbReference type="SUPFAM" id="SSF53383">
    <property type="entry name" value="PLP-dependent transferases"/>
    <property type="match status" value="1"/>
</dbReference>
<dbReference type="GO" id="GO:0043420">
    <property type="term" value="P:anthranilate metabolic process"/>
    <property type="evidence" value="ECO:0007669"/>
    <property type="project" value="TreeGrafter"/>
</dbReference>
<evidence type="ECO:0000313" key="6">
    <source>
        <dbReference type="EMBL" id="KAF6495573.1"/>
    </source>
</evidence>
<keyword evidence="2 5" id="KW-0662">Pyridine nucleotide biosynthesis</keyword>
<evidence type="ECO:0000256" key="5">
    <source>
        <dbReference type="PIRNR" id="PIRNR038800"/>
    </source>
</evidence>
<comment type="subunit">
    <text evidence="5">Homodimer.</text>
</comment>
<name>A0A7J8JFA4_ROUAE</name>
<comment type="subcellular location">
    <subcellularLocation>
        <location evidence="5">Cytoplasm</location>
    </subcellularLocation>
</comment>
<organism evidence="6 7">
    <name type="scientific">Rousettus aegyptiacus</name>
    <name type="common">Egyptian fruit bat</name>
    <name type="synonym">Pteropus aegyptiacus</name>
    <dbReference type="NCBI Taxonomy" id="9407"/>
    <lineage>
        <taxon>Eukaryota</taxon>
        <taxon>Metazoa</taxon>
        <taxon>Chordata</taxon>
        <taxon>Craniata</taxon>
        <taxon>Vertebrata</taxon>
        <taxon>Euteleostomi</taxon>
        <taxon>Mammalia</taxon>
        <taxon>Eutheria</taxon>
        <taxon>Laurasiatheria</taxon>
        <taxon>Chiroptera</taxon>
        <taxon>Yinpterochiroptera</taxon>
        <taxon>Pteropodoidea</taxon>
        <taxon>Pteropodidae</taxon>
        <taxon>Rousettinae</taxon>
        <taxon>Rousettus</taxon>
    </lineage>
</organism>
<dbReference type="GO" id="GO:0030429">
    <property type="term" value="F:kynureninase activity"/>
    <property type="evidence" value="ECO:0007669"/>
    <property type="project" value="UniProtKB-EC"/>
</dbReference>
<protein>
    <recommendedName>
        <fullName evidence="5">Kynureninase</fullName>
        <ecNumber evidence="5">3.7.1.3</ecNumber>
    </recommendedName>
</protein>
<dbReference type="InterPro" id="IPR015421">
    <property type="entry name" value="PyrdxlP-dep_Trfase_major"/>
</dbReference>
<sequence>MEPLLPELPTDTLQRVSSELRCHPTDEKVALHLDEEDKLRHFREHFYTPKMQDLPRVDLSLVNKDENAFYFSGHSLGLQPKMVKTYLEELDKWAKMGSYGHKVGKRPWILGDETITGLMTDIAGANEKEIAIMNALTVNLHLLLLLFFKPTPKWYKILLEAKAFPSDHYVIESQLQLHGLDIEKSMRILKPREGEDTLRTEDILEVIEKEGDSIAVILFSGLHFNTGQLFNIHAITQDGQAKGCFVGFDLAHEVGNVELHLHDWGDDFACWGSYKIFRKATMKALRRKSILLTGYLEYMIKHYYGKDKTETKKSVVNLIIPSHIEDCGCQLTLSFSVPMKYIFKELEKRGIVCDKREPNGVQVSPVPLYNSFHDVYKFINLFNSVLESAEIKRKMSVI</sequence>
<dbReference type="PANTHER" id="PTHR14084:SF0">
    <property type="entry name" value="KYNURENINASE"/>
    <property type="match status" value="1"/>
</dbReference>
<comment type="catalytic activity">
    <reaction evidence="5">
        <text>3-hydroxy-L-kynurenine + H2O = 3-hydroxyanthranilate + L-alanine + H(+)</text>
        <dbReference type="Rhea" id="RHEA:25143"/>
        <dbReference type="ChEBI" id="CHEBI:15377"/>
        <dbReference type="ChEBI" id="CHEBI:15378"/>
        <dbReference type="ChEBI" id="CHEBI:36559"/>
        <dbReference type="ChEBI" id="CHEBI:57972"/>
        <dbReference type="ChEBI" id="CHEBI:58125"/>
        <dbReference type="EC" id="3.7.1.3"/>
    </reaction>
</comment>
<dbReference type="GO" id="GO:0005737">
    <property type="term" value="C:cytoplasm"/>
    <property type="evidence" value="ECO:0007669"/>
    <property type="project" value="UniProtKB-SubCell"/>
</dbReference>
<evidence type="ECO:0000256" key="3">
    <source>
        <dbReference type="ARBA" id="ARBA00022801"/>
    </source>
</evidence>
<comment type="function">
    <text evidence="5">Catalyzes the cleavage of L-kynurenine (L-Kyn) and L-3-hydroxykynurenine (L-3OHKyn) into anthranilic acid (AA) and 3-hydroxyanthranilic acid (3-OHAA), respectively.</text>
</comment>
<dbReference type="InterPro" id="IPR015422">
    <property type="entry name" value="PyrdxlP-dep_Trfase_small"/>
</dbReference>
<dbReference type="FunFam" id="3.90.1150.10:FF:000203">
    <property type="entry name" value="Kynureninase"/>
    <property type="match status" value="1"/>
</dbReference>
<comment type="catalytic activity">
    <reaction evidence="5">
        <text>L-kynurenine + H2O = anthranilate + L-alanine + H(+)</text>
        <dbReference type="Rhea" id="RHEA:16813"/>
        <dbReference type="ChEBI" id="CHEBI:15377"/>
        <dbReference type="ChEBI" id="CHEBI:15378"/>
        <dbReference type="ChEBI" id="CHEBI:16567"/>
        <dbReference type="ChEBI" id="CHEBI:57959"/>
        <dbReference type="ChEBI" id="CHEBI:57972"/>
        <dbReference type="EC" id="3.7.1.3"/>
    </reaction>
</comment>
<keyword evidence="7" id="KW-1185">Reference proteome</keyword>
<keyword evidence="4 5" id="KW-0663">Pyridoxal phosphate</keyword>
<dbReference type="PANTHER" id="PTHR14084">
    <property type="entry name" value="KYNURENINASE"/>
    <property type="match status" value="1"/>
</dbReference>
<dbReference type="Proteomes" id="UP000593571">
    <property type="component" value="Unassembled WGS sequence"/>
</dbReference>
<dbReference type="UniPathway" id="UPA00253">
    <property type="reaction ID" value="UER00329"/>
</dbReference>
<comment type="pathway">
    <text evidence="5">Cofactor biosynthesis; NAD(+) biosynthesis; quinolinate from L-kynurenine: step 2/3.</text>
</comment>
<dbReference type="GO" id="GO:0009435">
    <property type="term" value="P:NAD+ biosynthetic process"/>
    <property type="evidence" value="ECO:0007669"/>
    <property type="project" value="UniProtKB-UniPathway"/>
</dbReference>
<keyword evidence="3 5" id="KW-0378">Hydrolase</keyword>
<evidence type="ECO:0000256" key="1">
    <source>
        <dbReference type="ARBA" id="ARBA00022490"/>
    </source>
</evidence>
<dbReference type="NCBIfam" id="TIGR01814">
    <property type="entry name" value="kynureninase"/>
    <property type="match status" value="1"/>
</dbReference>
<dbReference type="FunFam" id="3.90.1150.10:FF:000104">
    <property type="entry name" value="Kynureninase, putative"/>
    <property type="match status" value="1"/>
</dbReference>
<dbReference type="PIRSF" id="PIRSF038800">
    <property type="entry name" value="KYNU"/>
    <property type="match status" value="1"/>
</dbReference>